<dbReference type="InterPro" id="IPR006259">
    <property type="entry name" value="Adenyl_kin_sub"/>
</dbReference>
<dbReference type="HAMAP" id="MF_03169">
    <property type="entry name" value="Adenylate_kinase_AK3"/>
    <property type="match status" value="1"/>
</dbReference>
<feature type="region of interest" description="LID" evidence="7">
    <location>
        <begin position="126"/>
        <end position="163"/>
    </location>
</feature>
<evidence type="ECO:0000256" key="1">
    <source>
        <dbReference type="ARBA" id="ARBA00004305"/>
    </source>
</evidence>
<dbReference type="GO" id="GO:0004017">
    <property type="term" value="F:AMP kinase activity"/>
    <property type="evidence" value="ECO:0007669"/>
    <property type="project" value="InterPro"/>
</dbReference>
<evidence type="ECO:0000256" key="2">
    <source>
        <dbReference type="ARBA" id="ARBA00022679"/>
    </source>
</evidence>
<feature type="binding site" evidence="7">
    <location>
        <begin position="136"/>
        <end position="137"/>
    </location>
    <ligand>
        <name>GTP</name>
        <dbReference type="ChEBI" id="CHEBI:37565"/>
    </ligand>
</feature>
<dbReference type="PANTHER" id="PTHR23359">
    <property type="entry name" value="NUCLEOTIDE KINASE"/>
    <property type="match status" value="1"/>
</dbReference>
<dbReference type="Pfam" id="PF05191">
    <property type="entry name" value="ADK_lid"/>
    <property type="match status" value="1"/>
</dbReference>
<dbReference type="SUPFAM" id="SSF57774">
    <property type="entry name" value="Microbial and mitochondrial ADK, insert 'zinc finger' domain"/>
    <property type="match status" value="1"/>
</dbReference>
<dbReference type="GO" id="GO:0046899">
    <property type="term" value="F:nucleoside triphosphate adenylate kinase activity"/>
    <property type="evidence" value="ECO:0007669"/>
    <property type="project" value="UniProtKB-UniRule"/>
</dbReference>
<proteinExistence type="inferred from homology"/>
<evidence type="ECO:0000256" key="6">
    <source>
        <dbReference type="ARBA" id="ARBA00023134"/>
    </source>
</evidence>
<keyword evidence="5 7" id="KW-0496">Mitochondrion</keyword>
<dbReference type="FunFam" id="3.40.50.300:FF:000106">
    <property type="entry name" value="Adenylate kinase mitochondrial"/>
    <property type="match status" value="1"/>
</dbReference>
<comment type="caution">
    <text evidence="9">The sequence shown here is derived from an EMBL/GenBank/DDBJ whole genome shotgun (WGS) entry which is preliminary data.</text>
</comment>
<dbReference type="GO" id="GO:0046041">
    <property type="term" value="P:ITP metabolic process"/>
    <property type="evidence" value="ECO:0007669"/>
    <property type="project" value="UniProtKB-UniRule"/>
</dbReference>
<keyword evidence="2 7" id="KW-0808">Transferase</keyword>
<dbReference type="AlphaFoldDB" id="A0AA88L1Q6"/>
<evidence type="ECO:0000256" key="5">
    <source>
        <dbReference type="ARBA" id="ARBA00023128"/>
    </source>
</evidence>
<evidence type="ECO:0000256" key="3">
    <source>
        <dbReference type="ARBA" id="ARBA00022741"/>
    </source>
</evidence>
<dbReference type="GO" id="GO:0005525">
    <property type="term" value="F:GTP binding"/>
    <property type="evidence" value="ECO:0007669"/>
    <property type="project" value="UniProtKB-KW"/>
</dbReference>
<dbReference type="GO" id="GO:0005524">
    <property type="term" value="F:ATP binding"/>
    <property type="evidence" value="ECO:0007669"/>
    <property type="project" value="InterPro"/>
</dbReference>
<dbReference type="Gene3D" id="3.40.50.300">
    <property type="entry name" value="P-loop containing nucleotide triphosphate hydrolases"/>
    <property type="match status" value="1"/>
</dbReference>
<keyword evidence="6 7" id="KW-0342">GTP-binding</keyword>
<dbReference type="EMBL" id="JAVRJZ010000012">
    <property type="protein sequence ID" value="KAK2715738.1"/>
    <property type="molecule type" value="Genomic_DNA"/>
</dbReference>
<dbReference type="GO" id="GO:0005759">
    <property type="term" value="C:mitochondrial matrix"/>
    <property type="evidence" value="ECO:0007669"/>
    <property type="project" value="UniProtKB-SubCell"/>
</dbReference>
<feature type="binding site" evidence="7">
    <location>
        <position position="97"/>
    </location>
    <ligand>
        <name>AMP</name>
        <dbReference type="ChEBI" id="CHEBI:456215"/>
    </ligand>
</feature>
<protein>
    <recommendedName>
        <fullName evidence="7">GTP:AMP phosphotransferase, mitochondrial</fullName>
        <ecNumber evidence="7">2.7.4.10</ecNumber>
    </recommendedName>
    <alternativeName>
        <fullName evidence="7">Adenylate kinase 3</fullName>
        <shortName evidence="7">AK 3</shortName>
    </alternativeName>
</protein>
<feature type="binding site" evidence="7">
    <location>
        <position position="160"/>
    </location>
    <ligand>
        <name>AMP</name>
        <dbReference type="ChEBI" id="CHEBI:456215"/>
    </ligand>
</feature>
<comment type="subunit">
    <text evidence="7">Monomer.</text>
</comment>
<feature type="domain" description="Adenylate kinase active site lid" evidence="8">
    <location>
        <begin position="127"/>
        <end position="162"/>
    </location>
</feature>
<feature type="binding site" evidence="7">
    <location>
        <position position="127"/>
    </location>
    <ligand>
        <name>GTP</name>
        <dbReference type="ChEBI" id="CHEBI:37565"/>
    </ligand>
</feature>
<dbReference type="InterPro" id="IPR036193">
    <property type="entry name" value="ADK_active_lid_dom_sf"/>
</dbReference>
<feature type="binding site" evidence="7">
    <location>
        <position position="171"/>
    </location>
    <ligand>
        <name>AMP</name>
        <dbReference type="ChEBI" id="CHEBI:456215"/>
    </ligand>
</feature>
<evidence type="ECO:0000256" key="4">
    <source>
        <dbReference type="ARBA" id="ARBA00022777"/>
    </source>
</evidence>
<dbReference type="EC" id="2.7.4.10" evidence="7"/>
<dbReference type="GO" id="GO:0006172">
    <property type="term" value="P:ADP biosynthetic process"/>
    <property type="evidence" value="ECO:0007669"/>
    <property type="project" value="UniProtKB-UniRule"/>
</dbReference>
<dbReference type="PROSITE" id="PS00113">
    <property type="entry name" value="ADENYLATE_KINASE"/>
    <property type="match status" value="1"/>
</dbReference>
<feature type="binding site" evidence="7">
    <location>
        <position position="42"/>
    </location>
    <ligand>
        <name>AMP</name>
        <dbReference type="ChEBI" id="CHEBI:456215"/>
    </ligand>
</feature>
<dbReference type="InterPro" id="IPR007862">
    <property type="entry name" value="Adenylate_kinase_lid-dom"/>
</dbReference>
<organism evidence="9 10">
    <name type="scientific">Artemia franciscana</name>
    <name type="common">Brine shrimp</name>
    <name type="synonym">Artemia sanfranciscana</name>
    <dbReference type="NCBI Taxonomy" id="6661"/>
    <lineage>
        <taxon>Eukaryota</taxon>
        <taxon>Metazoa</taxon>
        <taxon>Ecdysozoa</taxon>
        <taxon>Arthropoda</taxon>
        <taxon>Crustacea</taxon>
        <taxon>Branchiopoda</taxon>
        <taxon>Anostraca</taxon>
        <taxon>Artemiidae</taxon>
        <taxon>Artemia</taxon>
    </lineage>
</organism>
<gene>
    <name evidence="9" type="ORF">QYM36_010343</name>
</gene>
<evidence type="ECO:0000313" key="9">
    <source>
        <dbReference type="EMBL" id="KAK2715738.1"/>
    </source>
</evidence>
<sequence>MLPKKLIRAVILGPPASGKGTISNRISKQFNLKHLSAGDLLRSQIALETSAGMQAQKYIEKGNLVPDIVVVELISNELKELEKNGWVLDGYPRTIVQAKDLVKNYKIDAAICLDVPDDEIISRISGRWLHMPSGRVYNTEWNPPLIHGFDDPTGEPLIQRPDDHPGVIKRRLENYHRNMESILRMFYEEGILYKFRGRETNALWPLIKDQFNNIIKND</sequence>
<reference evidence="9" key="1">
    <citation type="submission" date="2023-07" db="EMBL/GenBank/DDBJ databases">
        <title>Chromosome-level genome assembly of Artemia franciscana.</title>
        <authorList>
            <person name="Jo E."/>
        </authorList>
    </citation>
    <scope>NUCLEOTIDE SEQUENCE</scope>
    <source>
        <tissue evidence="9">Whole body</tissue>
    </source>
</reference>
<evidence type="ECO:0000256" key="7">
    <source>
        <dbReference type="HAMAP-Rule" id="MF_03169"/>
    </source>
</evidence>
<dbReference type="CDD" id="cd01428">
    <property type="entry name" value="ADK"/>
    <property type="match status" value="1"/>
</dbReference>
<dbReference type="InterPro" id="IPR027417">
    <property type="entry name" value="P-loop_NTPase"/>
</dbReference>
<feature type="binding site" evidence="7">
    <location>
        <position position="200"/>
    </location>
    <ligand>
        <name>GTP</name>
        <dbReference type="ChEBI" id="CHEBI:37565"/>
    </ligand>
</feature>
<dbReference type="SUPFAM" id="SSF52540">
    <property type="entry name" value="P-loop containing nucleoside triphosphate hydrolases"/>
    <property type="match status" value="1"/>
</dbReference>
<evidence type="ECO:0000313" key="10">
    <source>
        <dbReference type="Proteomes" id="UP001187531"/>
    </source>
</evidence>
<evidence type="ECO:0000259" key="8">
    <source>
        <dbReference type="Pfam" id="PF05191"/>
    </source>
</evidence>
<keyword evidence="10" id="KW-1185">Reference proteome</keyword>
<dbReference type="NCBIfam" id="TIGR01351">
    <property type="entry name" value="adk"/>
    <property type="match status" value="1"/>
</dbReference>
<dbReference type="Pfam" id="PF00406">
    <property type="entry name" value="ADK"/>
    <property type="match status" value="1"/>
</dbReference>
<dbReference type="InterPro" id="IPR033690">
    <property type="entry name" value="Adenylat_kinase_CS"/>
</dbReference>
<comment type="caution">
    <text evidence="7">Lacks conserved residue(s) required for the propagation of feature annotation.</text>
</comment>
<comment type="subcellular location">
    <subcellularLocation>
        <location evidence="1 7">Mitochondrion matrix</location>
    </subcellularLocation>
</comment>
<keyword evidence="4 7" id="KW-0418">Kinase</keyword>
<dbReference type="HAMAP" id="MF_00235">
    <property type="entry name" value="Adenylate_kinase_Adk"/>
    <property type="match status" value="1"/>
</dbReference>
<dbReference type="InterPro" id="IPR028586">
    <property type="entry name" value="AK3/Ak4_mitochondrial"/>
</dbReference>
<dbReference type="Proteomes" id="UP001187531">
    <property type="component" value="Unassembled WGS sequence"/>
</dbReference>
<dbReference type="InterPro" id="IPR000850">
    <property type="entry name" value="Adenylat/UMP-CMP_kin"/>
</dbReference>
<feature type="region of interest" description="NMPbind" evidence="7">
    <location>
        <begin position="36"/>
        <end position="65"/>
    </location>
</feature>
<keyword evidence="3 7" id="KW-0547">Nucleotide-binding</keyword>
<dbReference type="GO" id="GO:0046033">
    <property type="term" value="P:AMP metabolic process"/>
    <property type="evidence" value="ECO:0007669"/>
    <property type="project" value="UniProtKB-UniRule"/>
</dbReference>
<comment type="similarity">
    <text evidence="7">Belongs to the adenylate kinase family. AK3 subfamily.</text>
</comment>
<accession>A0AA88L1Q6</accession>
<dbReference type="PRINTS" id="PR00094">
    <property type="entry name" value="ADENYLTKNASE"/>
</dbReference>
<feature type="binding site" evidence="7">
    <location>
        <begin position="63"/>
        <end position="65"/>
    </location>
    <ligand>
        <name>AMP</name>
        <dbReference type="ChEBI" id="CHEBI:456215"/>
    </ligand>
</feature>
<comment type="domain">
    <text evidence="7">Consists of three domains, a large central CORE domain and two small peripheral domains, NMPbind and LID, which undergo movements during catalysis. The LID domain closes over the site of phosphoryl transfer upon GTP binding. Assembling and dissambling the active center during each catalytic cycle provides an effective means to prevent GTP hydrolysis.</text>
</comment>
<comment type="catalytic activity">
    <reaction evidence="7">
        <text>a ribonucleoside 5'-triphosphate + AMP = a ribonucleoside 5'-diphosphate + ADP</text>
        <dbReference type="Rhea" id="RHEA:13749"/>
        <dbReference type="ChEBI" id="CHEBI:57930"/>
        <dbReference type="ChEBI" id="CHEBI:61557"/>
        <dbReference type="ChEBI" id="CHEBI:456215"/>
        <dbReference type="ChEBI" id="CHEBI:456216"/>
        <dbReference type="EC" id="2.7.4.10"/>
    </reaction>
</comment>
<comment type="function">
    <text evidence="7">Involved in maintaining the homeostasis of cellular nucleotides by catalyzing the interconversion of nucleoside phosphates. Has GTP:AMP phosphotransferase and ITP:AMP phosphotransferase activities.</text>
</comment>
<dbReference type="GO" id="GO:0046039">
    <property type="term" value="P:GTP metabolic process"/>
    <property type="evidence" value="ECO:0007669"/>
    <property type="project" value="UniProtKB-UniRule"/>
</dbReference>
<name>A0AA88L1Q6_ARTSF</name>